<proteinExistence type="predicted"/>
<evidence type="ECO:0000259" key="4">
    <source>
        <dbReference type="Pfam" id="PF00134"/>
    </source>
</evidence>
<feature type="domain" description="Cyclin N-terminal" evidence="4">
    <location>
        <begin position="22"/>
        <end position="84"/>
    </location>
</feature>
<accession>A0A0E0NM96</accession>
<sequence length="148" mass="16727">MAGSWGVELWNCCSAAPPTHKRQQVQRRELQLVAVSAMLIDCKYEEIWAPEVNDFIFISDSAYTREQILAMEKGILNKLQWNLTIPTPYVFIMMLSASADNKSDKEYGLVAYASAVYAARPNPRPNRMLRPSSSKDYHRAGNNSLIGQ</sequence>
<dbReference type="Gramene" id="ORUFI02G37680.14">
    <property type="protein sequence ID" value="ORUFI02G37680.14"/>
    <property type="gene ID" value="ORUFI02G37680"/>
</dbReference>
<dbReference type="Proteomes" id="UP000008022">
    <property type="component" value="Unassembled WGS sequence"/>
</dbReference>
<reference evidence="5" key="2">
    <citation type="submission" date="2015-06" db="UniProtKB">
        <authorList>
            <consortium name="EnsemblPlants"/>
        </authorList>
    </citation>
    <scope>IDENTIFICATION</scope>
</reference>
<dbReference type="InterPro" id="IPR006671">
    <property type="entry name" value="Cyclin_N"/>
</dbReference>
<reference evidence="6" key="1">
    <citation type="submission" date="2013-06" db="EMBL/GenBank/DDBJ databases">
        <authorList>
            <person name="Zhao Q."/>
        </authorList>
    </citation>
    <scope>NUCLEOTIDE SEQUENCE</scope>
    <source>
        <strain evidence="6">cv. W1943</strain>
    </source>
</reference>
<evidence type="ECO:0000313" key="5">
    <source>
        <dbReference type="EnsemblPlants" id="ORUFI02G37680.14"/>
    </source>
</evidence>
<dbReference type="FunFam" id="1.10.472.10:FF:000134">
    <property type="entry name" value="Os02g0800500 protein"/>
    <property type="match status" value="1"/>
</dbReference>
<dbReference type="SUPFAM" id="SSF47954">
    <property type="entry name" value="Cyclin-like"/>
    <property type="match status" value="1"/>
</dbReference>
<feature type="region of interest" description="Disordered" evidence="3">
    <location>
        <begin position="123"/>
        <end position="148"/>
    </location>
</feature>
<dbReference type="AlphaFoldDB" id="A0A0E0NM96"/>
<protein>
    <recommendedName>
        <fullName evidence="4">Cyclin N-terminal domain-containing protein</fullName>
    </recommendedName>
</protein>
<keyword evidence="6" id="KW-1185">Reference proteome</keyword>
<keyword evidence="1" id="KW-0132">Cell division</keyword>
<organism evidence="5 6">
    <name type="scientific">Oryza rufipogon</name>
    <name type="common">Brownbeard rice</name>
    <name type="synonym">Asian wild rice</name>
    <dbReference type="NCBI Taxonomy" id="4529"/>
    <lineage>
        <taxon>Eukaryota</taxon>
        <taxon>Viridiplantae</taxon>
        <taxon>Streptophyta</taxon>
        <taxon>Embryophyta</taxon>
        <taxon>Tracheophyta</taxon>
        <taxon>Spermatophyta</taxon>
        <taxon>Magnoliopsida</taxon>
        <taxon>Liliopsida</taxon>
        <taxon>Poales</taxon>
        <taxon>Poaceae</taxon>
        <taxon>BOP clade</taxon>
        <taxon>Oryzoideae</taxon>
        <taxon>Oryzeae</taxon>
        <taxon>Oryzinae</taxon>
        <taxon>Oryza</taxon>
    </lineage>
</organism>
<dbReference type="InterPro" id="IPR039361">
    <property type="entry name" value="Cyclin"/>
</dbReference>
<dbReference type="EnsemblPlants" id="ORUFI02G37680.14">
    <property type="protein sequence ID" value="ORUFI02G37680.14"/>
    <property type="gene ID" value="ORUFI02G37680"/>
</dbReference>
<dbReference type="InterPro" id="IPR036915">
    <property type="entry name" value="Cyclin-like_sf"/>
</dbReference>
<evidence type="ECO:0000313" key="6">
    <source>
        <dbReference type="Proteomes" id="UP000008022"/>
    </source>
</evidence>
<evidence type="ECO:0000256" key="3">
    <source>
        <dbReference type="SAM" id="MobiDB-lite"/>
    </source>
</evidence>
<dbReference type="GO" id="GO:0051301">
    <property type="term" value="P:cell division"/>
    <property type="evidence" value="ECO:0007669"/>
    <property type="project" value="UniProtKB-KW"/>
</dbReference>
<dbReference type="Gene3D" id="1.10.472.10">
    <property type="entry name" value="Cyclin-like"/>
    <property type="match status" value="2"/>
</dbReference>
<dbReference type="PANTHER" id="PTHR10177">
    <property type="entry name" value="CYCLINS"/>
    <property type="match status" value="1"/>
</dbReference>
<evidence type="ECO:0000256" key="2">
    <source>
        <dbReference type="ARBA" id="ARBA00023306"/>
    </source>
</evidence>
<dbReference type="HOGENOM" id="CLU_150422_0_0_1"/>
<evidence type="ECO:0000256" key="1">
    <source>
        <dbReference type="ARBA" id="ARBA00022618"/>
    </source>
</evidence>
<name>A0A0E0NM96_ORYRU</name>
<dbReference type="Pfam" id="PF00134">
    <property type="entry name" value="Cyclin_N"/>
    <property type="match status" value="1"/>
</dbReference>
<keyword evidence="2" id="KW-0131">Cell cycle</keyword>